<dbReference type="EMBL" id="OU503038">
    <property type="protein sequence ID" value="CAI9758450.1"/>
    <property type="molecule type" value="Genomic_DNA"/>
</dbReference>
<evidence type="ECO:0000256" key="1">
    <source>
        <dbReference type="ARBA" id="ARBA00004123"/>
    </source>
</evidence>
<feature type="region of interest" description="Disordered" evidence="10">
    <location>
        <begin position="223"/>
        <end position="244"/>
    </location>
</feature>
<dbReference type="PANTHER" id="PTHR45959:SF2">
    <property type="entry name" value="BHLH TRANSCRIPTION FACTOR"/>
    <property type="match status" value="1"/>
</dbReference>
<sequence>MAQETALFGEWVPPKLTIPYLLRSPDMAAMHQDTSEDFEVVDEKLKEIFEINYSTPMAREIVREVCDVVAERGARLVGAGIVGIVKKLGRIANKKSVVTIEGGLYEHYRVFRNYLHSSVWEVMGNDLSDNVIIENCHGGSGADYEGVRSQRELSKLKSASIMDFSAASCFSEMVMDNSIFEDQIDFLDTFDEELNALLGEDLSPGNNSSSSLNLIPSNSSISSLCTSPGLEPPQVSVEPPPKQKKPNNYYDYCLPNFEPAASTTPIILNFSNSNSPTRSPQQYNPSSLNPEEKAAVSEALRNPEEAIKTAQTTKKNGRVRPPSQTYDHIIAERKRRELLSQRFVALSALVPGLKKVDKTSVLGDAIKYVKQLQERVKAFEEQAAKQTVESVVLVKKSKLLVEDEGSSDENNSSEMPEIEAKVCNNHTLLRIHCEKHKGILSKILAEVESLHLSIVNVNATSFGSFSLDITINAEMEKESSLSLKEVVRALRLALQPAV</sequence>
<feature type="coiled-coil region" evidence="9">
    <location>
        <begin position="362"/>
        <end position="389"/>
    </location>
</feature>
<dbReference type="InterPro" id="IPR043129">
    <property type="entry name" value="ATPase_NBD"/>
</dbReference>
<dbReference type="PROSITE" id="PS51748">
    <property type="entry name" value="HEXOKINASE_2"/>
    <property type="match status" value="1"/>
</dbReference>
<dbReference type="Gene3D" id="3.40.367.20">
    <property type="match status" value="1"/>
</dbReference>
<dbReference type="InterPro" id="IPR054502">
    <property type="entry name" value="bHLH-TF_ACT-like_plant"/>
</dbReference>
<feature type="domain" description="BHLH" evidence="11">
    <location>
        <begin position="323"/>
        <end position="372"/>
    </location>
</feature>
<keyword evidence="9" id="KW-0175">Coiled coil</keyword>
<evidence type="ECO:0000256" key="8">
    <source>
        <dbReference type="ARBA" id="ARBA00023242"/>
    </source>
</evidence>
<evidence type="ECO:0000256" key="10">
    <source>
        <dbReference type="SAM" id="MobiDB-lite"/>
    </source>
</evidence>
<dbReference type="SMART" id="SM00353">
    <property type="entry name" value="HLH"/>
    <property type="match status" value="1"/>
</dbReference>
<dbReference type="Pfam" id="PF22754">
    <property type="entry name" value="bHLH-TF_ACT-like_plant"/>
    <property type="match status" value="1"/>
</dbReference>
<evidence type="ECO:0000259" key="12">
    <source>
        <dbReference type="PROSITE" id="PS51671"/>
    </source>
</evidence>
<dbReference type="InterPro" id="IPR022673">
    <property type="entry name" value="Hexokinase_C"/>
</dbReference>
<dbReference type="Pfam" id="PF03727">
    <property type="entry name" value="Hexokinase_2"/>
    <property type="match status" value="1"/>
</dbReference>
<dbReference type="GO" id="GO:0005634">
    <property type="term" value="C:nucleus"/>
    <property type="evidence" value="ECO:0007669"/>
    <property type="project" value="UniProtKB-SubCell"/>
</dbReference>
<dbReference type="GO" id="GO:0006096">
    <property type="term" value="P:glycolytic process"/>
    <property type="evidence" value="ECO:0007669"/>
    <property type="project" value="UniProtKB-KW"/>
</dbReference>
<comment type="pathway">
    <text evidence="3">Carbohydrate metabolism; hexose metabolism.</text>
</comment>
<feature type="domain" description="ACT" evidence="12">
    <location>
        <begin position="428"/>
        <end position="498"/>
    </location>
</feature>
<dbReference type="AlphaFoldDB" id="A0AAD1YWK6"/>
<dbReference type="GO" id="GO:0005536">
    <property type="term" value="F:D-glucose binding"/>
    <property type="evidence" value="ECO:0007669"/>
    <property type="project" value="InterPro"/>
</dbReference>
<dbReference type="InterPro" id="IPR011598">
    <property type="entry name" value="bHLH_dom"/>
</dbReference>
<dbReference type="GO" id="GO:0080090">
    <property type="term" value="P:regulation of primary metabolic process"/>
    <property type="evidence" value="ECO:0007669"/>
    <property type="project" value="UniProtKB-ARBA"/>
</dbReference>
<evidence type="ECO:0000256" key="9">
    <source>
        <dbReference type="SAM" id="Coils"/>
    </source>
</evidence>
<dbReference type="GO" id="GO:0046983">
    <property type="term" value="F:protein dimerization activity"/>
    <property type="evidence" value="ECO:0007669"/>
    <property type="project" value="InterPro"/>
</dbReference>
<dbReference type="GO" id="GO:0004396">
    <property type="term" value="F:hexokinase activity"/>
    <property type="evidence" value="ECO:0007669"/>
    <property type="project" value="UniProtKB-EC"/>
</dbReference>
<dbReference type="PROSITE" id="PS50888">
    <property type="entry name" value="BHLH"/>
    <property type="match status" value="1"/>
</dbReference>
<feature type="region of interest" description="Disordered" evidence="10">
    <location>
        <begin position="268"/>
        <end position="293"/>
    </location>
</feature>
<evidence type="ECO:0000256" key="6">
    <source>
        <dbReference type="ARBA" id="ARBA00023152"/>
    </source>
</evidence>
<gene>
    <name evidence="13" type="ORF">FPE_LOCUS5880</name>
</gene>
<name>A0AAD1YWK6_9LAMI</name>
<keyword evidence="6" id="KW-0324">Glycolysis</keyword>
<comment type="pathway">
    <text evidence="2">Carbohydrate degradation.</text>
</comment>
<evidence type="ECO:0000256" key="3">
    <source>
        <dbReference type="ARBA" id="ARBA00005028"/>
    </source>
</evidence>
<evidence type="ECO:0000313" key="13">
    <source>
        <dbReference type="EMBL" id="CAI9758450.1"/>
    </source>
</evidence>
<keyword evidence="5" id="KW-0805">Transcription regulation</keyword>
<dbReference type="InterPro" id="IPR001312">
    <property type="entry name" value="Hexokinase"/>
</dbReference>
<keyword evidence="7" id="KW-0804">Transcription</keyword>
<feature type="compositionally biased region" description="Polar residues" evidence="10">
    <location>
        <begin position="268"/>
        <end position="289"/>
    </location>
</feature>
<dbReference type="InterPro" id="IPR002912">
    <property type="entry name" value="ACT_dom"/>
</dbReference>
<dbReference type="Gene3D" id="4.10.280.10">
    <property type="entry name" value="Helix-loop-helix DNA-binding domain"/>
    <property type="match status" value="1"/>
</dbReference>
<dbReference type="PROSITE" id="PS51671">
    <property type="entry name" value="ACT"/>
    <property type="match status" value="1"/>
</dbReference>
<evidence type="ECO:0000256" key="4">
    <source>
        <dbReference type="ARBA" id="ARBA00012324"/>
    </source>
</evidence>
<keyword evidence="8" id="KW-0539">Nucleus</keyword>
<dbReference type="Pfam" id="PF00010">
    <property type="entry name" value="HLH"/>
    <property type="match status" value="1"/>
</dbReference>
<accession>A0AAD1YWK6</accession>
<dbReference type="GO" id="GO:0001678">
    <property type="term" value="P:intracellular glucose homeostasis"/>
    <property type="evidence" value="ECO:0007669"/>
    <property type="project" value="InterPro"/>
</dbReference>
<reference evidence="13" key="1">
    <citation type="submission" date="2023-05" db="EMBL/GenBank/DDBJ databases">
        <authorList>
            <person name="Huff M."/>
        </authorList>
    </citation>
    <scope>NUCLEOTIDE SEQUENCE</scope>
</reference>
<dbReference type="GO" id="GO:0005524">
    <property type="term" value="F:ATP binding"/>
    <property type="evidence" value="ECO:0007669"/>
    <property type="project" value="InterPro"/>
</dbReference>
<organism evidence="13 14">
    <name type="scientific">Fraxinus pennsylvanica</name>
    <dbReference type="NCBI Taxonomy" id="56036"/>
    <lineage>
        <taxon>Eukaryota</taxon>
        <taxon>Viridiplantae</taxon>
        <taxon>Streptophyta</taxon>
        <taxon>Embryophyta</taxon>
        <taxon>Tracheophyta</taxon>
        <taxon>Spermatophyta</taxon>
        <taxon>Magnoliopsida</taxon>
        <taxon>eudicotyledons</taxon>
        <taxon>Gunneridae</taxon>
        <taxon>Pentapetalae</taxon>
        <taxon>asterids</taxon>
        <taxon>lamiids</taxon>
        <taxon>Lamiales</taxon>
        <taxon>Oleaceae</taxon>
        <taxon>Oleeae</taxon>
        <taxon>Fraxinus</taxon>
    </lineage>
</organism>
<dbReference type="InterPro" id="IPR052610">
    <property type="entry name" value="bHLH_transcription_regulator"/>
</dbReference>
<dbReference type="PANTHER" id="PTHR45959">
    <property type="entry name" value="BHLH TRANSCRIPTION FACTOR"/>
    <property type="match status" value="1"/>
</dbReference>
<dbReference type="SUPFAM" id="SSF47459">
    <property type="entry name" value="HLH, helix-loop-helix DNA-binding domain"/>
    <property type="match status" value="1"/>
</dbReference>
<evidence type="ECO:0000313" key="14">
    <source>
        <dbReference type="Proteomes" id="UP000834106"/>
    </source>
</evidence>
<keyword evidence="14" id="KW-1185">Reference proteome</keyword>
<comment type="subcellular location">
    <subcellularLocation>
        <location evidence="1">Nucleus</location>
    </subcellularLocation>
</comment>
<dbReference type="Proteomes" id="UP000834106">
    <property type="component" value="Chromosome 3"/>
</dbReference>
<dbReference type="CDD" id="cd11452">
    <property type="entry name" value="bHLH_AtNAI1_like"/>
    <property type="match status" value="1"/>
</dbReference>
<dbReference type="EC" id="2.7.1.1" evidence="4"/>
<evidence type="ECO:0000259" key="11">
    <source>
        <dbReference type="PROSITE" id="PS50888"/>
    </source>
</evidence>
<proteinExistence type="predicted"/>
<evidence type="ECO:0000256" key="2">
    <source>
        <dbReference type="ARBA" id="ARBA00004921"/>
    </source>
</evidence>
<evidence type="ECO:0000256" key="7">
    <source>
        <dbReference type="ARBA" id="ARBA00023163"/>
    </source>
</evidence>
<dbReference type="SUPFAM" id="SSF53067">
    <property type="entry name" value="Actin-like ATPase domain"/>
    <property type="match status" value="1"/>
</dbReference>
<evidence type="ECO:0000256" key="5">
    <source>
        <dbReference type="ARBA" id="ARBA00023015"/>
    </source>
</evidence>
<protein>
    <recommendedName>
        <fullName evidence="4">hexokinase</fullName>
        <ecNumber evidence="4">2.7.1.1</ecNumber>
    </recommendedName>
</protein>
<dbReference type="InterPro" id="IPR036638">
    <property type="entry name" value="HLH_DNA-bd_sf"/>
</dbReference>